<protein>
    <submittedName>
        <fullName evidence="1">Uncharacterized protein</fullName>
    </submittedName>
</protein>
<keyword evidence="2" id="KW-1185">Reference proteome</keyword>
<evidence type="ECO:0000313" key="1">
    <source>
        <dbReference type="EMBL" id="MCY1082513.1"/>
    </source>
</evidence>
<dbReference type="RefSeq" id="WP_267541078.1">
    <property type="nucleotide sequence ID" value="NZ_JAPNKA010000001.1"/>
</dbReference>
<comment type="caution">
    <text evidence="1">The sequence shown here is derived from an EMBL/GenBank/DDBJ whole genome shotgun (WGS) entry which is preliminary data.</text>
</comment>
<accession>A0ABT4ALD3</accession>
<name>A0ABT4ALD3_9BACT</name>
<reference evidence="1 2" key="1">
    <citation type="submission" date="2022-11" db="EMBL/GenBank/DDBJ databases">
        <title>Minimal conservation of predation-associated metabolite biosynthetic gene clusters underscores biosynthetic potential of Myxococcota including descriptions for ten novel species: Archangium lansinium sp. nov., Myxococcus landrumus sp. nov., Nannocystis bai.</title>
        <authorList>
            <person name="Ahearne A."/>
            <person name="Stevens C."/>
            <person name="Phillips K."/>
        </authorList>
    </citation>
    <scope>NUCLEOTIDE SEQUENCE [LARGE SCALE GENOMIC DNA]</scope>
    <source>
        <strain evidence="1 2">MIWBW</strain>
    </source>
</reference>
<organism evidence="1 2">
    <name type="scientific">Archangium lansingense</name>
    <dbReference type="NCBI Taxonomy" id="2995310"/>
    <lineage>
        <taxon>Bacteria</taxon>
        <taxon>Pseudomonadati</taxon>
        <taxon>Myxococcota</taxon>
        <taxon>Myxococcia</taxon>
        <taxon>Myxococcales</taxon>
        <taxon>Cystobacterineae</taxon>
        <taxon>Archangiaceae</taxon>
        <taxon>Archangium</taxon>
    </lineage>
</organism>
<dbReference type="EMBL" id="JAPNKA010000001">
    <property type="protein sequence ID" value="MCY1082513.1"/>
    <property type="molecule type" value="Genomic_DNA"/>
</dbReference>
<sequence>MSPTNRAMVSEAFPAGFLLGSSSGDVLARGMLRVAASSFKAP</sequence>
<proteinExistence type="predicted"/>
<evidence type="ECO:0000313" key="2">
    <source>
        <dbReference type="Proteomes" id="UP001207654"/>
    </source>
</evidence>
<gene>
    <name evidence="1" type="ORF">OV287_49510</name>
</gene>
<dbReference type="Proteomes" id="UP001207654">
    <property type="component" value="Unassembled WGS sequence"/>
</dbReference>